<feature type="domain" description="Zn(2)-C6 fungal-type" evidence="9">
    <location>
        <begin position="7"/>
        <end position="42"/>
    </location>
</feature>
<keyword evidence="3" id="KW-0862">Zinc</keyword>
<comment type="subcellular location">
    <subcellularLocation>
        <location evidence="1">Nucleus</location>
    </subcellularLocation>
</comment>
<accession>A0AAD6XVY9</accession>
<dbReference type="PANTHER" id="PTHR31845">
    <property type="entry name" value="FINGER DOMAIN PROTEIN, PUTATIVE-RELATED"/>
    <property type="match status" value="1"/>
</dbReference>
<keyword evidence="4" id="KW-0805">Transcription regulation</keyword>
<dbReference type="InterPro" id="IPR036864">
    <property type="entry name" value="Zn2-C6_fun-type_DNA-bd_sf"/>
</dbReference>
<reference evidence="10" key="1">
    <citation type="submission" date="2023-03" db="EMBL/GenBank/DDBJ databases">
        <title>Massive genome expansion in bonnet fungi (Mycena s.s.) driven by repeated elements and novel gene families across ecological guilds.</title>
        <authorList>
            <consortium name="Lawrence Berkeley National Laboratory"/>
            <person name="Harder C.B."/>
            <person name="Miyauchi S."/>
            <person name="Viragh M."/>
            <person name="Kuo A."/>
            <person name="Thoen E."/>
            <person name="Andreopoulos B."/>
            <person name="Lu D."/>
            <person name="Skrede I."/>
            <person name="Drula E."/>
            <person name="Henrissat B."/>
            <person name="Morin E."/>
            <person name="Kohler A."/>
            <person name="Barry K."/>
            <person name="LaButti K."/>
            <person name="Morin E."/>
            <person name="Salamov A."/>
            <person name="Lipzen A."/>
            <person name="Mereny Z."/>
            <person name="Hegedus B."/>
            <person name="Baldrian P."/>
            <person name="Stursova M."/>
            <person name="Weitz H."/>
            <person name="Taylor A."/>
            <person name="Grigoriev I.V."/>
            <person name="Nagy L.G."/>
            <person name="Martin F."/>
            <person name="Kauserud H."/>
        </authorList>
    </citation>
    <scope>NUCLEOTIDE SEQUENCE</scope>
    <source>
        <strain evidence="10">9144</strain>
    </source>
</reference>
<dbReference type="SUPFAM" id="SSF57701">
    <property type="entry name" value="Zn2/Cys6 DNA-binding domain"/>
    <property type="match status" value="1"/>
</dbReference>
<dbReference type="PANTHER" id="PTHR31845:SF34">
    <property type="entry name" value="TRANSCRIPTIONAL ACTIVATOR OF PROTEASES PRTT"/>
    <property type="match status" value="1"/>
</dbReference>
<keyword evidence="7" id="KW-0539">Nucleus</keyword>
<dbReference type="InterPro" id="IPR051089">
    <property type="entry name" value="prtT"/>
</dbReference>
<keyword evidence="5" id="KW-0238">DNA-binding</keyword>
<keyword evidence="11" id="KW-1185">Reference proteome</keyword>
<dbReference type="PROSITE" id="PS50048">
    <property type="entry name" value="ZN2_CY6_FUNGAL_2"/>
    <property type="match status" value="1"/>
</dbReference>
<dbReference type="PROSITE" id="PS00463">
    <property type="entry name" value="ZN2_CY6_FUNGAL_1"/>
    <property type="match status" value="1"/>
</dbReference>
<keyword evidence="6" id="KW-0804">Transcription</keyword>
<dbReference type="Gene3D" id="4.10.240.10">
    <property type="entry name" value="Zn(2)-C6 fungal-type DNA-binding domain"/>
    <property type="match status" value="1"/>
</dbReference>
<evidence type="ECO:0000256" key="8">
    <source>
        <dbReference type="SAM" id="MobiDB-lite"/>
    </source>
</evidence>
<dbReference type="CDD" id="cd00067">
    <property type="entry name" value="GAL4"/>
    <property type="match status" value="1"/>
</dbReference>
<proteinExistence type="predicted"/>
<evidence type="ECO:0000256" key="3">
    <source>
        <dbReference type="ARBA" id="ARBA00022833"/>
    </source>
</evidence>
<evidence type="ECO:0000313" key="10">
    <source>
        <dbReference type="EMBL" id="KAJ7189909.1"/>
    </source>
</evidence>
<feature type="compositionally biased region" description="Low complexity" evidence="8">
    <location>
        <begin position="55"/>
        <end position="65"/>
    </location>
</feature>
<protein>
    <recommendedName>
        <fullName evidence="9">Zn(2)-C6 fungal-type domain-containing protein</fullName>
    </recommendedName>
</protein>
<evidence type="ECO:0000259" key="9">
    <source>
        <dbReference type="PROSITE" id="PS50048"/>
    </source>
</evidence>
<evidence type="ECO:0000313" key="11">
    <source>
        <dbReference type="Proteomes" id="UP001219525"/>
    </source>
</evidence>
<dbReference type="GO" id="GO:0000981">
    <property type="term" value="F:DNA-binding transcription factor activity, RNA polymerase II-specific"/>
    <property type="evidence" value="ECO:0007669"/>
    <property type="project" value="InterPro"/>
</dbReference>
<dbReference type="Proteomes" id="UP001219525">
    <property type="component" value="Unassembled WGS sequence"/>
</dbReference>
<evidence type="ECO:0000256" key="5">
    <source>
        <dbReference type="ARBA" id="ARBA00023125"/>
    </source>
</evidence>
<feature type="region of interest" description="Disordered" evidence="8">
    <location>
        <begin position="47"/>
        <end position="73"/>
    </location>
</feature>
<dbReference type="GO" id="GO:0008270">
    <property type="term" value="F:zinc ion binding"/>
    <property type="evidence" value="ECO:0007669"/>
    <property type="project" value="InterPro"/>
</dbReference>
<evidence type="ECO:0000256" key="4">
    <source>
        <dbReference type="ARBA" id="ARBA00023015"/>
    </source>
</evidence>
<comment type="caution">
    <text evidence="10">The sequence shown here is derived from an EMBL/GenBank/DDBJ whole genome shotgun (WGS) entry which is preliminary data.</text>
</comment>
<dbReference type="InterPro" id="IPR001138">
    <property type="entry name" value="Zn2Cys6_DnaBD"/>
</dbReference>
<evidence type="ECO:0000256" key="1">
    <source>
        <dbReference type="ARBA" id="ARBA00004123"/>
    </source>
</evidence>
<sequence>MPKAIRACSSCRKHKTRCEILEHTTSHAQCHRCKVLSIDCSYKVANPAQQPSPPKTSSGSPSSSPTAIAGRPCNASSEDARLWSFVTPEGENVDWSQPMLAIQQLTLLPNLNAAPESATNDVSLSMILPEQRVDYLIRLFDDQYTPWLNFRPIRNSRNPLVDIACSTVAARHLDGAAGAEVRLRLWALTQESLAQLVFKPAVTDSVEAVQCLLILSLWHPFGPEPNGQGWSAQTMTSKAVGMAMNLRFDHASADVNDMRKRGDLANMSEALERARLWVAITNTESMLCLGTRRVPCSRRTNDDHLVVEFPSVLNEYTDWAAVRLGLIARQLDLVQEAVSARLQPDVEKDEWTKTMMRVLEEMERGERLLLPLPFVLENEQFYFHAIHVYLNISRLLVLYHAFWEARHSLPHIPFGQPWHARFMPHAPHGEALLAGWGRDMIRTNEALLVHVLALAPSSTSEPARLCTAPDALFSVVSLAAGVLVGIKFLLMRSGARAAEHGAGASDLILARVAAVLQMCARGHGHAAQRAALLVQHMLAKWQARDVGVSVPLPPPDTEFETVPPPTAHVSPSPVIHDEGKSHGSSVGHAQEVQPPVPPIVSPIATLADTDTRPEPLAFPDMDFLFFDSRLSGSSDGAFWDALVRDQFLW</sequence>
<evidence type="ECO:0000256" key="7">
    <source>
        <dbReference type="ARBA" id="ARBA00023242"/>
    </source>
</evidence>
<evidence type="ECO:0000256" key="2">
    <source>
        <dbReference type="ARBA" id="ARBA00022723"/>
    </source>
</evidence>
<organism evidence="10 11">
    <name type="scientific">Mycena pura</name>
    <dbReference type="NCBI Taxonomy" id="153505"/>
    <lineage>
        <taxon>Eukaryota</taxon>
        <taxon>Fungi</taxon>
        <taxon>Dikarya</taxon>
        <taxon>Basidiomycota</taxon>
        <taxon>Agaricomycotina</taxon>
        <taxon>Agaricomycetes</taxon>
        <taxon>Agaricomycetidae</taxon>
        <taxon>Agaricales</taxon>
        <taxon>Marasmiineae</taxon>
        <taxon>Mycenaceae</taxon>
        <taxon>Mycena</taxon>
    </lineage>
</organism>
<dbReference type="GO" id="GO:0000976">
    <property type="term" value="F:transcription cis-regulatory region binding"/>
    <property type="evidence" value="ECO:0007669"/>
    <property type="project" value="TreeGrafter"/>
</dbReference>
<dbReference type="CDD" id="cd12148">
    <property type="entry name" value="fungal_TF_MHR"/>
    <property type="match status" value="1"/>
</dbReference>
<keyword evidence="2" id="KW-0479">Metal-binding</keyword>
<evidence type="ECO:0000256" key="6">
    <source>
        <dbReference type="ARBA" id="ARBA00023163"/>
    </source>
</evidence>
<name>A0AAD6XVY9_9AGAR</name>
<dbReference type="GO" id="GO:0005634">
    <property type="term" value="C:nucleus"/>
    <property type="evidence" value="ECO:0007669"/>
    <property type="project" value="UniProtKB-SubCell"/>
</dbReference>
<dbReference type="AlphaFoldDB" id="A0AAD6XVY9"/>
<gene>
    <name evidence="10" type="ORF">GGX14DRAFT_484109</name>
</gene>
<dbReference type="EMBL" id="JARJCW010000162">
    <property type="protein sequence ID" value="KAJ7189909.1"/>
    <property type="molecule type" value="Genomic_DNA"/>
</dbReference>